<name>A0ABP8A5T5_9MICO</name>
<sequence>MHDGLVQIGSDMLQRANDCVQGSRMSLFLIAALAERIDEDLVFAALGAGGLPDDGGVSERETGMFARAETVDRFAETGKRTRRDGHKGGTAEAGCHRVTLRHGWSSGRSKNCRR</sequence>
<evidence type="ECO:0000313" key="2">
    <source>
        <dbReference type="EMBL" id="GAA4178482.1"/>
    </source>
</evidence>
<accession>A0ABP8A5T5</accession>
<evidence type="ECO:0000256" key="1">
    <source>
        <dbReference type="SAM" id="MobiDB-lite"/>
    </source>
</evidence>
<organism evidence="2 3">
    <name type="scientific">Gryllotalpicola koreensis</name>
    <dbReference type="NCBI Taxonomy" id="993086"/>
    <lineage>
        <taxon>Bacteria</taxon>
        <taxon>Bacillati</taxon>
        <taxon>Actinomycetota</taxon>
        <taxon>Actinomycetes</taxon>
        <taxon>Micrococcales</taxon>
        <taxon>Microbacteriaceae</taxon>
        <taxon>Gryllotalpicola</taxon>
    </lineage>
</organism>
<dbReference type="Proteomes" id="UP001501079">
    <property type="component" value="Unassembled WGS sequence"/>
</dbReference>
<reference evidence="3" key="1">
    <citation type="journal article" date="2019" name="Int. J. Syst. Evol. Microbiol.">
        <title>The Global Catalogue of Microorganisms (GCM) 10K type strain sequencing project: providing services to taxonomists for standard genome sequencing and annotation.</title>
        <authorList>
            <consortium name="The Broad Institute Genomics Platform"/>
            <consortium name="The Broad Institute Genome Sequencing Center for Infectious Disease"/>
            <person name="Wu L."/>
            <person name="Ma J."/>
        </authorList>
    </citation>
    <scope>NUCLEOTIDE SEQUENCE [LARGE SCALE GENOMIC DNA]</scope>
    <source>
        <strain evidence="3">JCM 17591</strain>
    </source>
</reference>
<evidence type="ECO:0000313" key="3">
    <source>
        <dbReference type="Proteomes" id="UP001501079"/>
    </source>
</evidence>
<feature type="compositionally biased region" description="Basic and acidic residues" evidence="1">
    <location>
        <begin position="69"/>
        <end position="79"/>
    </location>
</feature>
<dbReference type="EMBL" id="BAABBW010000004">
    <property type="protein sequence ID" value="GAA4178482.1"/>
    <property type="molecule type" value="Genomic_DNA"/>
</dbReference>
<gene>
    <name evidence="2" type="ORF">GCM10022287_28860</name>
</gene>
<keyword evidence="3" id="KW-1185">Reference proteome</keyword>
<proteinExistence type="predicted"/>
<feature type="region of interest" description="Disordered" evidence="1">
    <location>
        <begin position="69"/>
        <end position="94"/>
    </location>
</feature>
<protein>
    <submittedName>
        <fullName evidence="2">Uncharacterized protein</fullName>
    </submittedName>
</protein>
<comment type="caution">
    <text evidence="2">The sequence shown here is derived from an EMBL/GenBank/DDBJ whole genome shotgun (WGS) entry which is preliminary data.</text>
</comment>